<dbReference type="EMBL" id="CABPRJ010001043">
    <property type="protein sequence ID" value="VVC35063.1"/>
    <property type="molecule type" value="Genomic_DNA"/>
</dbReference>
<dbReference type="AlphaFoldDB" id="A0A5E4MS70"/>
<evidence type="ECO:0000313" key="2">
    <source>
        <dbReference type="Proteomes" id="UP000325440"/>
    </source>
</evidence>
<protein>
    <submittedName>
        <fullName evidence="1">Uncharacterized protein</fullName>
    </submittedName>
</protein>
<proteinExistence type="predicted"/>
<dbReference type="OrthoDB" id="8169774at2759"/>
<evidence type="ECO:0000313" key="1">
    <source>
        <dbReference type="EMBL" id="VVC35063.1"/>
    </source>
</evidence>
<accession>A0A5E4MS70</accession>
<name>A0A5E4MS70_9HEMI</name>
<gene>
    <name evidence="1" type="ORF">CINCED_3A001672</name>
</gene>
<sequence>MTITGKTAYIVTPDLMNSGVEREKDIRVRLDSGILGYDYGNQVVRFNVMVVLDAANDIDNLFETGGSKNPIASVILSAAKKRIAYAGHPIGSKQKDYVQFVLSENTLQVVLRKKSAFIGAIHNAVIEILGKFCREEVIGKKIWKLNLTQKDTLISGVALNKAQDVATKISRIEVLAGDNVNLLEAQTEEVESEKARRREYLKKKFKHAVDAFGKAGTRSNYPGVPKEQQLSIDLGNKPAFGIVSKILHWVENKFKYFFPRYNLFPEVGNKDRKIPRTNSQVKYFNQEEQAEHTLHIKKKDDEIKLYNVKGELYDTTDKVSKGRKGYVAYVITLDGRLITHEHITVGKSRYAYRHSTLAGGKPVLCSGLMIVKNGKIEYIDNNSGHYKPRSANIYNAIIRFKAAFLPNAKVVHFGGWLSFIKEIPILCRIVPDKKESIDDFQQRMEKKGKSGLNKVEECFKKIREYNKQYEQKLFLGTYKSPTSEPPNNPSIHKKHKVKLSSHIKHYKFLEEFDENSEVRRMTIEHSIRKIIGANFGRKPRIELTRKRVDKNEEAGVNIIFYHKDDHEKFVNLLYYKGCHYTSLVIQEKLFEVSGVVRKAKEYIVYMDEISADKFKKNTLKIDRSIGTILSDLELLCEESNSRTI</sequence>
<organism evidence="1 2">
    <name type="scientific">Cinara cedri</name>
    <dbReference type="NCBI Taxonomy" id="506608"/>
    <lineage>
        <taxon>Eukaryota</taxon>
        <taxon>Metazoa</taxon>
        <taxon>Ecdysozoa</taxon>
        <taxon>Arthropoda</taxon>
        <taxon>Hexapoda</taxon>
        <taxon>Insecta</taxon>
        <taxon>Pterygota</taxon>
        <taxon>Neoptera</taxon>
        <taxon>Paraneoptera</taxon>
        <taxon>Hemiptera</taxon>
        <taxon>Sternorrhyncha</taxon>
        <taxon>Aphidomorpha</taxon>
        <taxon>Aphidoidea</taxon>
        <taxon>Aphididae</taxon>
        <taxon>Lachninae</taxon>
        <taxon>Cinara</taxon>
    </lineage>
</organism>
<dbReference type="Proteomes" id="UP000325440">
    <property type="component" value="Unassembled WGS sequence"/>
</dbReference>
<reference evidence="1 2" key="1">
    <citation type="submission" date="2019-08" db="EMBL/GenBank/DDBJ databases">
        <authorList>
            <person name="Alioto T."/>
            <person name="Alioto T."/>
            <person name="Gomez Garrido J."/>
        </authorList>
    </citation>
    <scope>NUCLEOTIDE SEQUENCE [LARGE SCALE GENOMIC DNA]</scope>
</reference>
<keyword evidence="2" id="KW-1185">Reference proteome</keyword>